<protein>
    <submittedName>
        <fullName evidence="1">Uncharacterized protein</fullName>
    </submittedName>
</protein>
<keyword evidence="2" id="KW-1185">Reference proteome</keyword>
<organism evidence="1 2">
    <name type="scientific">Tanacetum coccineum</name>
    <dbReference type="NCBI Taxonomy" id="301880"/>
    <lineage>
        <taxon>Eukaryota</taxon>
        <taxon>Viridiplantae</taxon>
        <taxon>Streptophyta</taxon>
        <taxon>Embryophyta</taxon>
        <taxon>Tracheophyta</taxon>
        <taxon>Spermatophyta</taxon>
        <taxon>Magnoliopsida</taxon>
        <taxon>eudicotyledons</taxon>
        <taxon>Gunneridae</taxon>
        <taxon>Pentapetalae</taxon>
        <taxon>asterids</taxon>
        <taxon>campanulids</taxon>
        <taxon>Asterales</taxon>
        <taxon>Asteraceae</taxon>
        <taxon>Asteroideae</taxon>
        <taxon>Anthemideae</taxon>
        <taxon>Anthemidinae</taxon>
        <taxon>Tanacetum</taxon>
    </lineage>
</organism>
<dbReference type="Proteomes" id="UP001151760">
    <property type="component" value="Unassembled WGS sequence"/>
</dbReference>
<reference evidence="1" key="1">
    <citation type="journal article" date="2022" name="Int. J. Mol. Sci.">
        <title>Draft Genome of Tanacetum Coccineum: Genomic Comparison of Closely Related Tanacetum-Family Plants.</title>
        <authorList>
            <person name="Yamashiro T."/>
            <person name="Shiraishi A."/>
            <person name="Nakayama K."/>
            <person name="Satake H."/>
        </authorList>
    </citation>
    <scope>NUCLEOTIDE SEQUENCE</scope>
</reference>
<name>A0ABQ4XYD5_9ASTR</name>
<evidence type="ECO:0000313" key="2">
    <source>
        <dbReference type="Proteomes" id="UP001151760"/>
    </source>
</evidence>
<proteinExistence type="predicted"/>
<dbReference type="EMBL" id="BQNB010009935">
    <property type="protein sequence ID" value="GJS70438.1"/>
    <property type="molecule type" value="Genomic_DNA"/>
</dbReference>
<comment type="caution">
    <text evidence="1">The sequence shown here is derived from an EMBL/GenBank/DDBJ whole genome shotgun (WGS) entry which is preliminary data.</text>
</comment>
<evidence type="ECO:0000313" key="1">
    <source>
        <dbReference type="EMBL" id="GJS70438.1"/>
    </source>
</evidence>
<gene>
    <name evidence="1" type="ORF">Tco_0703279</name>
</gene>
<sequence length="280" mass="32225">MTLDIHNWSSTAHQEIHKILKDENFPIVNQVDARLQNFEIQFLKEAAKFVRDFKSLAKEADKYLAKHKALEFEIKRLLRVVISQDIMSIVQSNSITDTSNLQTELDHTKEKLKSCIIKKEKEYDVLWNNWYIKCEECKYEKILYDKAYNDMQQKFKRLQDQLGDLKVTSNSVPTPQESKVMINDNVIAPGMFRINPSKNSREDKFVPINKVRASVRTSSITVSQPHVITKKEVISDSNGLPSKGVDNKAKSEGHSLGAMYRMIGSLLLLRVVASRIKNLK</sequence>
<accession>A0ABQ4XYD5</accession>
<reference evidence="1" key="2">
    <citation type="submission" date="2022-01" db="EMBL/GenBank/DDBJ databases">
        <authorList>
            <person name="Yamashiro T."/>
            <person name="Shiraishi A."/>
            <person name="Satake H."/>
            <person name="Nakayama K."/>
        </authorList>
    </citation>
    <scope>NUCLEOTIDE SEQUENCE</scope>
</reference>